<keyword evidence="2" id="KW-0560">Oxidoreductase</keyword>
<dbReference type="Pfam" id="PF00268">
    <property type="entry name" value="Ribonuc_red_sm"/>
    <property type="match status" value="1"/>
</dbReference>
<dbReference type="InterPro" id="IPR000358">
    <property type="entry name" value="RNR_small_fam"/>
</dbReference>
<reference evidence="2 3" key="1">
    <citation type="submission" date="2018-06" db="EMBL/GenBank/DDBJ databases">
        <authorList>
            <consortium name="Pathogen Informatics"/>
            <person name="Doyle S."/>
        </authorList>
    </citation>
    <scope>NUCLEOTIDE SEQUENCE [LARGE SCALE GENOMIC DNA]</scope>
    <source>
        <strain evidence="2 3">NCTC10343</strain>
    </source>
</reference>
<protein>
    <submittedName>
        <fullName evidence="2">Ribonucleoside-diphosphate reductase subunit beta</fullName>
        <ecNumber evidence="2">1.17.4.1</ecNumber>
    </submittedName>
</protein>
<evidence type="ECO:0000313" key="2">
    <source>
        <dbReference type="EMBL" id="SUA70157.1"/>
    </source>
</evidence>
<evidence type="ECO:0000256" key="1">
    <source>
        <dbReference type="ARBA" id="ARBA00001962"/>
    </source>
</evidence>
<name>A0A378Y1J5_PAEPO</name>
<evidence type="ECO:0000313" key="3">
    <source>
        <dbReference type="Proteomes" id="UP000254400"/>
    </source>
</evidence>
<comment type="cofactor">
    <cofactor evidence="1">
        <name>Fe cation</name>
        <dbReference type="ChEBI" id="CHEBI:24875"/>
    </cofactor>
</comment>
<dbReference type="GeneID" id="93346396"/>
<accession>A0A378Y1J5</accession>
<dbReference type="InterPro" id="IPR012348">
    <property type="entry name" value="RNR-like"/>
</dbReference>
<dbReference type="Proteomes" id="UP000254400">
    <property type="component" value="Unassembled WGS sequence"/>
</dbReference>
<dbReference type="AlphaFoldDB" id="A0A378Y1J5"/>
<proteinExistence type="predicted"/>
<dbReference type="EMBL" id="UGSC01000001">
    <property type="protein sequence ID" value="SUA70157.1"/>
    <property type="molecule type" value="Genomic_DNA"/>
</dbReference>
<sequence length="129" mass="15021">MDEAIHGAYIGLLAQEIYNKQSDVTKKELSTFALNLLIKLYDNELNYTEDIYDSVGLTHDVKKFLRYNANKALQNIGFDPYFEYEEVNQIVINGLDTKTKSMDFFSLKGNSYQKANTESLRDEDFYFIE</sequence>
<dbReference type="InterPro" id="IPR009078">
    <property type="entry name" value="Ferritin-like_SF"/>
</dbReference>
<dbReference type="RefSeq" id="WP_049789229.1">
    <property type="nucleotide sequence ID" value="NZ_CP049783.1"/>
</dbReference>
<dbReference type="EC" id="1.17.4.1" evidence="2"/>
<dbReference type="Gene3D" id="1.10.620.20">
    <property type="entry name" value="Ribonucleotide Reductase, subunit A"/>
    <property type="match status" value="1"/>
</dbReference>
<dbReference type="GO" id="GO:0004748">
    <property type="term" value="F:ribonucleoside-diphosphate reductase activity, thioredoxin disulfide as acceptor"/>
    <property type="evidence" value="ECO:0007669"/>
    <property type="project" value="UniProtKB-EC"/>
</dbReference>
<dbReference type="GO" id="GO:0009263">
    <property type="term" value="P:deoxyribonucleotide biosynthetic process"/>
    <property type="evidence" value="ECO:0007669"/>
    <property type="project" value="InterPro"/>
</dbReference>
<gene>
    <name evidence="2" type="primary">nrdF2</name>
    <name evidence="2" type="ORF">NCTC10343_03027</name>
</gene>
<dbReference type="SUPFAM" id="SSF47240">
    <property type="entry name" value="Ferritin-like"/>
    <property type="match status" value="1"/>
</dbReference>
<organism evidence="2 3">
    <name type="scientific">Paenibacillus polymyxa</name>
    <name type="common">Bacillus polymyxa</name>
    <dbReference type="NCBI Taxonomy" id="1406"/>
    <lineage>
        <taxon>Bacteria</taxon>
        <taxon>Bacillati</taxon>
        <taxon>Bacillota</taxon>
        <taxon>Bacilli</taxon>
        <taxon>Bacillales</taxon>
        <taxon>Paenibacillaceae</taxon>
        <taxon>Paenibacillus</taxon>
    </lineage>
</organism>